<feature type="domain" description="AAA-ATPase-like" evidence="1">
    <location>
        <begin position="7"/>
        <end position="206"/>
    </location>
</feature>
<proteinExistence type="predicted"/>
<dbReference type="Pfam" id="PF09820">
    <property type="entry name" value="AAA-ATPase_like"/>
    <property type="match status" value="1"/>
</dbReference>
<dbReference type="PANTHER" id="PTHR34825:SF1">
    <property type="entry name" value="AAA-ATPASE-LIKE DOMAIN-CONTAINING PROTEIN"/>
    <property type="match status" value="1"/>
</dbReference>
<dbReference type="PANTHER" id="PTHR34825">
    <property type="entry name" value="CONSERVED PROTEIN, WITH A WEAK D-GALACTARATE DEHYDRATASE/ALTRONATE HYDROLASE DOMAIN"/>
    <property type="match status" value="1"/>
</dbReference>
<dbReference type="KEGG" id="htl:HPTL_0125"/>
<dbReference type="InterPro" id="IPR027417">
    <property type="entry name" value="P-loop_NTPase"/>
</dbReference>
<protein>
    <recommendedName>
        <fullName evidence="1">AAA-ATPase-like domain-containing protein</fullName>
    </recommendedName>
</protein>
<evidence type="ECO:0000259" key="1">
    <source>
        <dbReference type="Pfam" id="PF09820"/>
    </source>
</evidence>
<dbReference type="OrthoDB" id="9146397at2"/>
<name>A0A2Z6DVE5_HYDTE</name>
<keyword evidence="3" id="KW-1185">Reference proteome</keyword>
<dbReference type="RefSeq" id="WP_119336004.1">
    <property type="nucleotide sequence ID" value="NZ_AP018558.1"/>
</dbReference>
<evidence type="ECO:0000313" key="3">
    <source>
        <dbReference type="Proteomes" id="UP000262004"/>
    </source>
</evidence>
<dbReference type="AlphaFoldDB" id="A0A2Z6DVE5"/>
<organism evidence="2 3">
    <name type="scientific">Hydrogenophilus thermoluteolus</name>
    <name type="common">Pseudomonas hydrogenothermophila</name>
    <dbReference type="NCBI Taxonomy" id="297"/>
    <lineage>
        <taxon>Bacteria</taxon>
        <taxon>Pseudomonadati</taxon>
        <taxon>Pseudomonadota</taxon>
        <taxon>Hydrogenophilia</taxon>
        <taxon>Hydrogenophilales</taxon>
        <taxon>Hydrogenophilaceae</taxon>
        <taxon>Hydrogenophilus</taxon>
    </lineage>
</organism>
<dbReference type="Gene3D" id="3.40.50.300">
    <property type="entry name" value="P-loop containing nucleotide triphosphate hydrolases"/>
    <property type="match status" value="1"/>
</dbReference>
<evidence type="ECO:0000313" key="2">
    <source>
        <dbReference type="EMBL" id="BBD76395.1"/>
    </source>
</evidence>
<dbReference type="InterPro" id="IPR018631">
    <property type="entry name" value="AAA-ATPase-like_dom"/>
</dbReference>
<dbReference type="Pfam" id="PF08011">
    <property type="entry name" value="PDDEXK_9"/>
    <property type="match status" value="1"/>
</dbReference>
<gene>
    <name evidence="2" type="ORF">HPTL_0125</name>
</gene>
<accession>A0A2Z6DVE5</accession>
<dbReference type="SUPFAM" id="SSF52540">
    <property type="entry name" value="P-loop containing nucleoside triphosphate hydrolases"/>
    <property type="match status" value="1"/>
</dbReference>
<dbReference type="InterPro" id="IPR012547">
    <property type="entry name" value="PDDEXK_9"/>
</dbReference>
<reference evidence="2 3" key="1">
    <citation type="submission" date="2018-04" db="EMBL/GenBank/DDBJ databases">
        <title>Complete genome sequence of Hydrogenophilus thermoluteolus TH-1.</title>
        <authorList>
            <person name="Arai H."/>
        </authorList>
    </citation>
    <scope>NUCLEOTIDE SEQUENCE [LARGE SCALE GENOMIC DNA]</scope>
    <source>
        <strain evidence="2 3">TH-1</strain>
    </source>
</reference>
<dbReference type="Proteomes" id="UP000262004">
    <property type="component" value="Chromosome"/>
</dbReference>
<sequence length="517" mass="59318">MNRKKLPIGIQTFAKIREHDAYYYVDKTPYALRLIESGTHYFLSRPRRFGKSLFLDTLAELFAGNEPLFRGLYIHDRWDWNVRYPVVRLSFAEGRLQTAAALDEHIHVLLSDNAERLGITIEPPPMDTHLRFKRLIERAAEKAGQRVVVLVDEYDKPILDNLTTPEVARAMREGLRNLYSVIKGQDAHIRFAFLTGVSKFSKVSIFSGLNNLRDITVSAEYSAICGYTEEDLDAVFAPELEGLDRERIRHWYNGYNWLGEAVYNPFDLLLLFQEREFRPYWFETGTPTFLVDVLMQRRFFTPQLARTLASEALLSAFDVDTMAPEALLWQTGYLTFHGQRRIGARIEYELGYPNLEVAYSLNDALLKGLMGDPSLAERVTLSAYEALVRGEIDGLRQHLERLYASIPHDWYRKNPIAHYEGYWASVFYSHLAALGLELIAEDVTHHGCIDLTVKLPERIYLFEFKVVADEPEGAALAQLRAKGYAEKYRGQGVPVHLVGIEFSKRQRNVVAVDAVTQ</sequence>
<dbReference type="EMBL" id="AP018558">
    <property type="protein sequence ID" value="BBD76395.1"/>
    <property type="molecule type" value="Genomic_DNA"/>
</dbReference>